<dbReference type="EMBL" id="RPGO01000029">
    <property type="protein sequence ID" value="RZB29324.1"/>
    <property type="molecule type" value="Genomic_DNA"/>
</dbReference>
<organism evidence="2 3">
    <name type="scientific">Candidatus Argoarchaeum ethanivorans</name>
    <dbReference type="NCBI Taxonomy" id="2608793"/>
    <lineage>
        <taxon>Archaea</taxon>
        <taxon>Methanobacteriati</taxon>
        <taxon>Methanobacteriota</taxon>
        <taxon>Stenosarchaea group</taxon>
        <taxon>Methanomicrobia</taxon>
        <taxon>Methanosarcinales</taxon>
        <taxon>Methanosarcinales incertae sedis</taxon>
        <taxon>GOM Arc I cluster</taxon>
        <taxon>Candidatus Argoarchaeum</taxon>
    </lineage>
</organism>
<dbReference type="Proteomes" id="UP000291831">
    <property type="component" value="Unassembled WGS sequence"/>
</dbReference>
<feature type="domain" description="NadR/Ttd14 AAA" evidence="1">
    <location>
        <begin position="4"/>
        <end position="88"/>
    </location>
</feature>
<dbReference type="Gene3D" id="3.40.50.300">
    <property type="entry name" value="P-loop containing nucleotide triphosphate hydrolases"/>
    <property type="match status" value="1"/>
</dbReference>
<dbReference type="SUPFAM" id="SSF52540">
    <property type="entry name" value="P-loop containing nucleoside triphosphate hydrolases"/>
    <property type="match status" value="1"/>
</dbReference>
<name>A0A8B3S2V0_9EURY</name>
<dbReference type="InterPro" id="IPR038727">
    <property type="entry name" value="NadR/Ttd14_AAA_dom"/>
</dbReference>
<dbReference type="InterPro" id="IPR027417">
    <property type="entry name" value="P-loop_NTPase"/>
</dbReference>
<sequence>MNLFAIVGPSGSGKTSVVNALKSYGIKTMEENYIGSYPSRFSNRELLSKWSWIARWIELVWDFKLTGTTVIVSDRCPLEVVPYATEGILLLESLNSTIMEFQNHDVWIRTIYLRVPLQICFERSRERLHREPCRQIYGEEDLDYVTSIYAFYEKSVGNLWDFTIEASERSIEEIVDEIRRIIDRNS</sequence>
<dbReference type="Pfam" id="PF13521">
    <property type="entry name" value="AAA_28"/>
    <property type="match status" value="1"/>
</dbReference>
<evidence type="ECO:0000259" key="1">
    <source>
        <dbReference type="Pfam" id="PF13521"/>
    </source>
</evidence>
<evidence type="ECO:0000313" key="2">
    <source>
        <dbReference type="EMBL" id="RZB29324.1"/>
    </source>
</evidence>
<proteinExistence type="predicted"/>
<comment type="caution">
    <text evidence="2">The sequence shown here is derived from an EMBL/GenBank/DDBJ whole genome shotgun (WGS) entry which is preliminary data.</text>
</comment>
<evidence type="ECO:0000313" key="3">
    <source>
        <dbReference type="Proteomes" id="UP000291831"/>
    </source>
</evidence>
<gene>
    <name evidence="2" type="ORF">AEth_01292</name>
</gene>
<protein>
    <recommendedName>
        <fullName evidence="1">NadR/Ttd14 AAA domain-containing protein</fullName>
    </recommendedName>
</protein>
<reference evidence="3" key="1">
    <citation type="submission" date="2019-01" db="EMBL/GenBank/DDBJ databases">
        <title>Anaerobic oxidation of ethane by archaea from a marine hydrocarbon seep.</title>
        <authorList>
            <person name="Musat F."/>
        </authorList>
    </citation>
    <scope>NUCLEOTIDE SEQUENCE [LARGE SCALE GENOMIC DNA]</scope>
</reference>
<accession>A0A8B3S2V0</accession>
<dbReference type="AlphaFoldDB" id="A0A8B3S2V0"/>